<dbReference type="SUPFAM" id="SSF81901">
    <property type="entry name" value="HCP-like"/>
    <property type="match status" value="1"/>
</dbReference>
<protein>
    <submittedName>
        <fullName evidence="1">Sel1 repeat family protein</fullName>
    </submittedName>
</protein>
<evidence type="ECO:0000313" key="2">
    <source>
        <dbReference type="Proteomes" id="UP001149821"/>
    </source>
</evidence>
<dbReference type="SMART" id="SM00671">
    <property type="entry name" value="SEL1"/>
    <property type="match status" value="1"/>
</dbReference>
<sequence>MKWLLPVVLFSAVGCTEDVKNEYTQCPTLQNYSDAFLNSDFFLGWQQLEKGKHPRQYCEHALPYFEAGVKNETVFELSTLYLDFCSNELTPSRLDESSIYTNQRMPTGVDYDEFKWVLDLALCHSPVEQYALGSMLYNGFITDKDTEKGIYFLTLSAKQGHFQAQRLLADALDAIGESEIAMHWREKATKDNVRASDLTD</sequence>
<gene>
    <name evidence="1" type="ORF">LRP49_03420</name>
</gene>
<dbReference type="EMBL" id="JAJUBB010000002">
    <property type="protein sequence ID" value="MDD1780243.1"/>
    <property type="molecule type" value="Genomic_DNA"/>
</dbReference>
<organism evidence="1 2">
    <name type="scientific">Enterovibrio qingdaonensis</name>
    <dbReference type="NCBI Taxonomy" id="2899818"/>
    <lineage>
        <taxon>Bacteria</taxon>
        <taxon>Pseudomonadati</taxon>
        <taxon>Pseudomonadota</taxon>
        <taxon>Gammaproteobacteria</taxon>
        <taxon>Vibrionales</taxon>
        <taxon>Vibrionaceae</taxon>
        <taxon>Enterovibrio</taxon>
    </lineage>
</organism>
<dbReference type="RefSeq" id="WP_274140237.1">
    <property type="nucleotide sequence ID" value="NZ_JAJUBB010000002.1"/>
</dbReference>
<dbReference type="InterPro" id="IPR011990">
    <property type="entry name" value="TPR-like_helical_dom_sf"/>
</dbReference>
<dbReference type="Gene3D" id="1.25.40.10">
    <property type="entry name" value="Tetratricopeptide repeat domain"/>
    <property type="match status" value="1"/>
</dbReference>
<name>A0ABT5QHU4_9GAMM</name>
<dbReference type="InterPro" id="IPR006597">
    <property type="entry name" value="Sel1-like"/>
</dbReference>
<evidence type="ECO:0000313" key="1">
    <source>
        <dbReference type="EMBL" id="MDD1780243.1"/>
    </source>
</evidence>
<reference evidence="1" key="1">
    <citation type="submission" date="2021-12" db="EMBL/GenBank/DDBJ databases">
        <title>Enterovibrio ZSDZ35 sp. nov. and Enterovibrio ZSDZ42 sp. nov., isolated from coastal seawater in Qingdao.</title>
        <authorList>
            <person name="Zhang P."/>
        </authorList>
    </citation>
    <scope>NUCLEOTIDE SEQUENCE</scope>
    <source>
        <strain evidence="1">ZSDZ35</strain>
    </source>
</reference>
<proteinExistence type="predicted"/>
<keyword evidence="2" id="KW-1185">Reference proteome</keyword>
<dbReference type="PROSITE" id="PS51257">
    <property type="entry name" value="PROKAR_LIPOPROTEIN"/>
    <property type="match status" value="1"/>
</dbReference>
<accession>A0ABT5QHU4</accession>
<comment type="caution">
    <text evidence="1">The sequence shown here is derived from an EMBL/GenBank/DDBJ whole genome shotgun (WGS) entry which is preliminary data.</text>
</comment>
<dbReference type="Proteomes" id="UP001149821">
    <property type="component" value="Unassembled WGS sequence"/>
</dbReference>